<dbReference type="InterPro" id="IPR012664">
    <property type="entry name" value="CHP02452"/>
</dbReference>
<dbReference type="Proteomes" id="UP001500683">
    <property type="component" value="Unassembled WGS sequence"/>
</dbReference>
<accession>A0ABP7X6F5</accession>
<evidence type="ECO:0000313" key="3">
    <source>
        <dbReference type="EMBL" id="GAA4105933.1"/>
    </source>
</evidence>
<gene>
    <name evidence="3" type="ORF">GCM10022214_86540</name>
</gene>
<evidence type="ECO:0000313" key="4">
    <source>
        <dbReference type="Proteomes" id="UP001500683"/>
    </source>
</evidence>
<dbReference type="SUPFAM" id="SSF52949">
    <property type="entry name" value="Macro domain-like"/>
    <property type="match status" value="1"/>
</dbReference>
<organism evidence="3 4">
    <name type="scientific">Actinomadura miaoliensis</name>
    <dbReference type="NCBI Taxonomy" id="430685"/>
    <lineage>
        <taxon>Bacteria</taxon>
        <taxon>Bacillati</taxon>
        <taxon>Actinomycetota</taxon>
        <taxon>Actinomycetes</taxon>
        <taxon>Streptosporangiales</taxon>
        <taxon>Thermomonosporaceae</taxon>
        <taxon>Actinomadura</taxon>
    </lineage>
</organism>
<dbReference type="Gene3D" id="3.40.220.10">
    <property type="entry name" value="Leucine Aminopeptidase, subunit E, domain 1"/>
    <property type="match status" value="1"/>
</dbReference>
<reference evidence="4" key="1">
    <citation type="journal article" date="2019" name="Int. J. Syst. Evol. Microbiol.">
        <title>The Global Catalogue of Microorganisms (GCM) 10K type strain sequencing project: providing services to taxonomists for standard genome sequencing and annotation.</title>
        <authorList>
            <consortium name="The Broad Institute Genomics Platform"/>
            <consortium name="The Broad Institute Genome Sequencing Center for Infectious Disease"/>
            <person name="Wu L."/>
            <person name="Ma J."/>
        </authorList>
    </citation>
    <scope>NUCLEOTIDE SEQUENCE [LARGE SCALE GENOMIC DNA]</scope>
    <source>
        <strain evidence="4">JCM 16702</strain>
    </source>
</reference>
<dbReference type="PIRSF" id="PIRSF014899">
    <property type="entry name" value="UCP014899"/>
    <property type="match status" value="1"/>
</dbReference>
<evidence type="ECO:0000259" key="2">
    <source>
        <dbReference type="Pfam" id="PF10021"/>
    </source>
</evidence>
<dbReference type="InterPro" id="IPR043472">
    <property type="entry name" value="Macro_dom-like"/>
</dbReference>
<proteinExistence type="predicted"/>
<evidence type="ECO:0000256" key="1">
    <source>
        <dbReference type="SAM" id="MobiDB-lite"/>
    </source>
</evidence>
<protein>
    <submittedName>
        <fullName evidence="3">TIGR02452 family protein</fullName>
    </submittedName>
</protein>
<dbReference type="InterPro" id="IPR019261">
    <property type="entry name" value="PARG_cat_microbial"/>
</dbReference>
<dbReference type="NCBIfam" id="TIGR02452">
    <property type="entry name" value="TIGR02452 family protein"/>
    <property type="match status" value="1"/>
</dbReference>
<keyword evidence="4" id="KW-1185">Reference proteome</keyword>
<feature type="domain" description="Microbial-type PARG catalytic" evidence="2">
    <location>
        <begin position="23"/>
        <end position="175"/>
    </location>
</feature>
<feature type="region of interest" description="Disordered" evidence="1">
    <location>
        <begin position="1"/>
        <end position="23"/>
    </location>
</feature>
<name>A0ABP7X6F5_9ACTN</name>
<dbReference type="PANTHER" id="PTHR35596">
    <property type="entry name" value="DUF2263 DOMAIN-CONTAINING PROTEIN"/>
    <property type="match status" value="1"/>
</dbReference>
<dbReference type="EMBL" id="BAAAZG010000086">
    <property type="protein sequence ID" value="GAA4105933.1"/>
    <property type="molecule type" value="Genomic_DNA"/>
</dbReference>
<dbReference type="Pfam" id="PF10021">
    <property type="entry name" value="PARG_cat_microb"/>
    <property type="match status" value="1"/>
</dbReference>
<comment type="caution">
    <text evidence="3">The sequence shown here is derived from an EMBL/GenBank/DDBJ whole genome shotgun (WGS) entry which is preliminary data.</text>
</comment>
<dbReference type="PANTHER" id="PTHR35596:SF1">
    <property type="entry name" value="MICROBIAL-TYPE PARG CATALYTIC DOMAIN-CONTAINING PROTEIN"/>
    <property type="match status" value="1"/>
</dbReference>
<sequence length="296" mass="31701">MAASAPPRQTRAAMSRHPRRQTAQQTVAIIERGDYTAPSGRTVAVADRIEAAVRGTVLHRPAELDGLLARLPDAPAAGTGGGTRVEVTGETTLAAARRLREPGHTPLALNFASAKNPGGGFLNGAHAQEEGLARSSALYASLTAAREYYDFHRAQGDLLYSDHMIYSPDVPVFRDDAGRLLEEPYDVAFLTSPAPNRGAIRDERVAARIPEVLRLRARKILAVAAHHGHRRLVLGAWGCGVFRNDPAEVAQAFAEPLAAGGEFAGRFDHVVFAVWDTAKGAPRQVAFERVLAPLTG</sequence>